<dbReference type="AlphaFoldDB" id="A0A1H9MZG1"/>
<proteinExistence type="predicted"/>
<evidence type="ECO:0000313" key="2">
    <source>
        <dbReference type="EMBL" id="SER28961.1"/>
    </source>
</evidence>
<protein>
    <recommendedName>
        <fullName evidence="1">HTH cro/C1-type domain-containing protein</fullName>
    </recommendedName>
</protein>
<name>A0A1H9MZG1_9HYPH</name>
<dbReference type="GO" id="GO:0003677">
    <property type="term" value="F:DNA binding"/>
    <property type="evidence" value="ECO:0007669"/>
    <property type="project" value="InterPro"/>
</dbReference>
<dbReference type="Proteomes" id="UP000199647">
    <property type="component" value="Unassembled WGS sequence"/>
</dbReference>
<dbReference type="PROSITE" id="PS50943">
    <property type="entry name" value="HTH_CROC1"/>
    <property type="match status" value="1"/>
</dbReference>
<dbReference type="Gene3D" id="1.10.260.40">
    <property type="entry name" value="lambda repressor-like DNA-binding domains"/>
    <property type="match status" value="1"/>
</dbReference>
<dbReference type="EMBL" id="FOFG01000014">
    <property type="protein sequence ID" value="SER28961.1"/>
    <property type="molecule type" value="Genomic_DNA"/>
</dbReference>
<evidence type="ECO:0000259" key="1">
    <source>
        <dbReference type="PROSITE" id="PS50943"/>
    </source>
</evidence>
<dbReference type="STRING" id="1855383.SAMN05216548_114115"/>
<dbReference type="InterPro" id="IPR010982">
    <property type="entry name" value="Lambda_DNA-bd_dom_sf"/>
</dbReference>
<sequence>MPARPFEHTRLASYLSKQIDAIQGMKTQRQIADEVGYDKPNMISMIKRGEARVPMDKIPLLAKSLNVDPAFLFRLAMEQHGWSIDVIGTVFGTICSKNESKVLAKIRELTDNQDPSLTPDLEQKLETVFGSPTT</sequence>
<gene>
    <name evidence="2" type="ORF">SAMN05216548_114115</name>
</gene>
<dbReference type="SMART" id="SM00530">
    <property type="entry name" value="HTH_XRE"/>
    <property type="match status" value="1"/>
</dbReference>
<organism evidence="2 3">
    <name type="scientific">Faunimonas pinastri</name>
    <dbReference type="NCBI Taxonomy" id="1855383"/>
    <lineage>
        <taxon>Bacteria</taxon>
        <taxon>Pseudomonadati</taxon>
        <taxon>Pseudomonadota</taxon>
        <taxon>Alphaproteobacteria</taxon>
        <taxon>Hyphomicrobiales</taxon>
        <taxon>Afifellaceae</taxon>
        <taxon>Faunimonas</taxon>
    </lineage>
</organism>
<dbReference type="OrthoDB" id="7859023at2"/>
<evidence type="ECO:0000313" key="3">
    <source>
        <dbReference type="Proteomes" id="UP000199647"/>
    </source>
</evidence>
<keyword evidence="3" id="KW-1185">Reference proteome</keyword>
<dbReference type="RefSeq" id="WP_092498623.1">
    <property type="nucleotide sequence ID" value="NZ_FOFG01000014.1"/>
</dbReference>
<dbReference type="InterPro" id="IPR001387">
    <property type="entry name" value="Cro/C1-type_HTH"/>
</dbReference>
<accession>A0A1H9MZG1</accession>
<dbReference type="CDD" id="cd00093">
    <property type="entry name" value="HTH_XRE"/>
    <property type="match status" value="1"/>
</dbReference>
<reference evidence="2 3" key="1">
    <citation type="submission" date="2016-10" db="EMBL/GenBank/DDBJ databases">
        <authorList>
            <person name="de Groot N.N."/>
        </authorList>
    </citation>
    <scope>NUCLEOTIDE SEQUENCE [LARGE SCALE GENOMIC DNA]</scope>
    <source>
        <strain evidence="2 3">A52C2</strain>
    </source>
</reference>
<dbReference type="SUPFAM" id="SSF47413">
    <property type="entry name" value="lambda repressor-like DNA-binding domains"/>
    <property type="match status" value="1"/>
</dbReference>
<feature type="domain" description="HTH cro/C1-type" evidence="1">
    <location>
        <begin position="27"/>
        <end position="72"/>
    </location>
</feature>